<dbReference type="GO" id="GO:0005524">
    <property type="term" value="F:ATP binding"/>
    <property type="evidence" value="ECO:0007669"/>
    <property type="project" value="InterPro"/>
</dbReference>
<keyword evidence="4" id="KW-1185">Reference proteome</keyword>
<comment type="caution">
    <text evidence="3">The sequence shown here is derived from an EMBL/GenBank/DDBJ whole genome shotgun (WGS) entry which is preliminary data.</text>
</comment>
<gene>
    <name evidence="3" type="ORF">SEMRO_699_G189380.1</name>
</gene>
<proteinExistence type="inferred from homology"/>
<evidence type="ECO:0000313" key="4">
    <source>
        <dbReference type="Proteomes" id="UP001153069"/>
    </source>
</evidence>
<comment type="similarity">
    <text evidence="1">Belongs to the heat shock protein 90 family.</text>
</comment>
<dbReference type="SUPFAM" id="SSF110942">
    <property type="entry name" value="HSP90 C-terminal domain"/>
    <property type="match status" value="1"/>
</dbReference>
<dbReference type="InterPro" id="IPR001404">
    <property type="entry name" value="Hsp90_fam"/>
</dbReference>
<sequence length="113" mass="12400">MQGYMKAKAVWSGQDARGMGNFDQAVLEINPNNPIVQDLDRMVKFDNESNELENSGLLMYGVASMTSSFNVGDVKGFTQGVMSLMNDQQNEDSSTPKDAEVILIPEIIPEVPV</sequence>
<organism evidence="3 4">
    <name type="scientific">Seminavis robusta</name>
    <dbReference type="NCBI Taxonomy" id="568900"/>
    <lineage>
        <taxon>Eukaryota</taxon>
        <taxon>Sar</taxon>
        <taxon>Stramenopiles</taxon>
        <taxon>Ochrophyta</taxon>
        <taxon>Bacillariophyta</taxon>
        <taxon>Bacillariophyceae</taxon>
        <taxon>Bacillariophycidae</taxon>
        <taxon>Naviculales</taxon>
        <taxon>Naviculaceae</taxon>
        <taxon>Seminavis</taxon>
    </lineage>
</organism>
<dbReference type="GO" id="GO:0016887">
    <property type="term" value="F:ATP hydrolysis activity"/>
    <property type="evidence" value="ECO:0007669"/>
    <property type="project" value="InterPro"/>
</dbReference>
<name>A0A9N8EB75_9STRA</name>
<dbReference type="GO" id="GO:0140662">
    <property type="term" value="F:ATP-dependent protein folding chaperone"/>
    <property type="evidence" value="ECO:0007669"/>
    <property type="project" value="InterPro"/>
</dbReference>
<evidence type="ECO:0000256" key="2">
    <source>
        <dbReference type="ARBA" id="ARBA00023186"/>
    </source>
</evidence>
<reference evidence="3" key="1">
    <citation type="submission" date="2020-06" db="EMBL/GenBank/DDBJ databases">
        <authorList>
            <consortium name="Plant Systems Biology data submission"/>
        </authorList>
    </citation>
    <scope>NUCLEOTIDE SEQUENCE</scope>
    <source>
        <strain evidence="3">D6</strain>
    </source>
</reference>
<accession>A0A9N8EB75</accession>
<dbReference type="GO" id="GO:0051082">
    <property type="term" value="F:unfolded protein binding"/>
    <property type="evidence" value="ECO:0007669"/>
    <property type="project" value="InterPro"/>
</dbReference>
<evidence type="ECO:0000313" key="3">
    <source>
        <dbReference type="EMBL" id="CAB9515194.1"/>
    </source>
</evidence>
<dbReference type="AlphaFoldDB" id="A0A9N8EB75"/>
<keyword evidence="3" id="KW-0346">Stress response</keyword>
<protein>
    <submittedName>
        <fullName evidence="3">Heat shock protein</fullName>
    </submittedName>
</protein>
<dbReference type="InterPro" id="IPR037196">
    <property type="entry name" value="HSP90_C"/>
</dbReference>
<dbReference type="OrthoDB" id="1744115at2759"/>
<dbReference type="Proteomes" id="UP001153069">
    <property type="component" value="Unassembled WGS sequence"/>
</dbReference>
<keyword evidence="2" id="KW-0143">Chaperone</keyword>
<dbReference type="Pfam" id="PF00183">
    <property type="entry name" value="HSP90"/>
    <property type="match status" value="1"/>
</dbReference>
<dbReference type="Gene3D" id="1.20.120.790">
    <property type="entry name" value="Heat shock protein 90, C-terminal domain"/>
    <property type="match status" value="1"/>
</dbReference>
<dbReference type="EMBL" id="CAICTM010000698">
    <property type="protein sequence ID" value="CAB9515194.1"/>
    <property type="molecule type" value="Genomic_DNA"/>
</dbReference>
<evidence type="ECO:0000256" key="1">
    <source>
        <dbReference type="ARBA" id="ARBA00008239"/>
    </source>
</evidence>